<dbReference type="InterPro" id="IPR039421">
    <property type="entry name" value="Type_1_exporter"/>
</dbReference>
<proteinExistence type="predicted"/>
<keyword evidence="2" id="KW-0067">ATP-binding</keyword>
<keyword evidence="2" id="KW-0547">Nucleotide-binding</keyword>
<accession>A0ABV6KBV5</accession>
<dbReference type="RefSeq" id="WP_335960485.1">
    <property type="nucleotide sequence ID" value="NZ_JAXBLX010000010.1"/>
</dbReference>
<dbReference type="PANTHER" id="PTHR24221:SF654">
    <property type="entry name" value="ATP-BINDING CASSETTE SUB-FAMILY B MEMBER 6"/>
    <property type="match status" value="1"/>
</dbReference>
<sequence length="145" mass="16595">MYQSERPIFTNRDKDGDPDIVEEFKADKKFFLVPPKILPNRRPEIEGYEYETYKDLKNISFHAKTGDVIALVGSSGSGKSTLANLIPRFYDPDEGEILLDGVNIKNYDLYDLRKQIALVLQDNILFSGTVYENIAYGRPELLKTK</sequence>
<gene>
    <name evidence="2" type="ORF">ACFFHM_09625</name>
</gene>
<dbReference type="EMBL" id="JBHLUX010000025">
    <property type="protein sequence ID" value="MFC0470744.1"/>
    <property type="molecule type" value="Genomic_DNA"/>
</dbReference>
<dbReference type="PANTHER" id="PTHR24221">
    <property type="entry name" value="ATP-BINDING CASSETTE SUB-FAMILY B"/>
    <property type="match status" value="1"/>
</dbReference>
<dbReference type="Proteomes" id="UP001589838">
    <property type="component" value="Unassembled WGS sequence"/>
</dbReference>
<dbReference type="InterPro" id="IPR003439">
    <property type="entry name" value="ABC_transporter-like_ATP-bd"/>
</dbReference>
<evidence type="ECO:0000313" key="2">
    <source>
        <dbReference type="EMBL" id="MFC0470744.1"/>
    </source>
</evidence>
<dbReference type="GO" id="GO:0005524">
    <property type="term" value="F:ATP binding"/>
    <property type="evidence" value="ECO:0007669"/>
    <property type="project" value="UniProtKB-KW"/>
</dbReference>
<protein>
    <submittedName>
        <fullName evidence="2">ATP-binding cassette domain-containing protein</fullName>
    </submittedName>
</protein>
<dbReference type="Gene3D" id="3.40.50.300">
    <property type="entry name" value="P-loop containing nucleotide triphosphate hydrolases"/>
    <property type="match status" value="1"/>
</dbReference>
<organism evidence="2 3">
    <name type="scientific">Halalkalibacter kiskunsagensis</name>
    <dbReference type="NCBI Taxonomy" id="1548599"/>
    <lineage>
        <taxon>Bacteria</taxon>
        <taxon>Bacillati</taxon>
        <taxon>Bacillota</taxon>
        <taxon>Bacilli</taxon>
        <taxon>Bacillales</taxon>
        <taxon>Bacillaceae</taxon>
        <taxon>Halalkalibacter</taxon>
    </lineage>
</organism>
<dbReference type="InterPro" id="IPR027417">
    <property type="entry name" value="P-loop_NTPase"/>
</dbReference>
<feature type="domain" description="ABC transporter" evidence="1">
    <location>
        <begin position="56"/>
        <end position="133"/>
    </location>
</feature>
<keyword evidence="3" id="KW-1185">Reference proteome</keyword>
<dbReference type="Pfam" id="PF00005">
    <property type="entry name" value="ABC_tran"/>
    <property type="match status" value="1"/>
</dbReference>
<evidence type="ECO:0000313" key="3">
    <source>
        <dbReference type="Proteomes" id="UP001589838"/>
    </source>
</evidence>
<comment type="caution">
    <text evidence="2">The sequence shown here is derived from an EMBL/GenBank/DDBJ whole genome shotgun (WGS) entry which is preliminary data.</text>
</comment>
<evidence type="ECO:0000259" key="1">
    <source>
        <dbReference type="Pfam" id="PF00005"/>
    </source>
</evidence>
<dbReference type="SUPFAM" id="SSF52540">
    <property type="entry name" value="P-loop containing nucleoside triphosphate hydrolases"/>
    <property type="match status" value="1"/>
</dbReference>
<name>A0ABV6KBV5_9BACI</name>
<reference evidence="2 3" key="1">
    <citation type="submission" date="2024-09" db="EMBL/GenBank/DDBJ databases">
        <authorList>
            <person name="Sun Q."/>
            <person name="Mori K."/>
        </authorList>
    </citation>
    <scope>NUCLEOTIDE SEQUENCE [LARGE SCALE GENOMIC DNA]</scope>
    <source>
        <strain evidence="2 3">NCAIM B.02610</strain>
    </source>
</reference>